<accession>A0A3E4YKM1</accession>
<dbReference type="AlphaFoldDB" id="A0A3E4YKM1"/>
<dbReference type="EMBL" id="QSTP01000001">
    <property type="protein sequence ID" value="RGM75298.1"/>
    <property type="molecule type" value="Genomic_DNA"/>
</dbReference>
<organism evidence="1 2">
    <name type="scientific">Agathobacter rectalis</name>
    <dbReference type="NCBI Taxonomy" id="39491"/>
    <lineage>
        <taxon>Bacteria</taxon>
        <taxon>Bacillati</taxon>
        <taxon>Bacillota</taxon>
        <taxon>Clostridia</taxon>
        <taxon>Lachnospirales</taxon>
        <taxon>Lachnospiraceae</taxon>
        <taxon>Agathobacter</taxon>
    </lineage>
</organism>
<evidence type="ECO:0000313" key="2">
    <source>
        <dbReference type="Proteomes" id="UP000260758"/>
    </source>
</evidence>
<comment type="caution">
    <text evidence="1">The sequence shown here is derived from an EMBL/GenBank/DDBJ whole genome shotgun (WGS) entry which is preliminary data.</text>
</comment>
<sequence>MINNGTINCNLMYKNEIVCEIVFKNGYFFRLKKIINESLLPTKYFLNQKPSIALARWFSFRDLCYLRKTFTTSTSKEFSTISNNWMYIAPFDAYWVKFPDLHTCYDDIKMIPKEIYSYNLPKNAFYFTRGNDLYYREYYTANNVSARKLTQFPAKTIIDKKMARCFIEFEIPKGDYYLLPINKTSKAVEVAQILEKTKCLSLLDQILNYIQYDSFTYIYFNESNNSVLFI</sequence>
<name>A0A3E4YKM1_9FIRM</name>
<proteinExistence type="predicted"/>
<dbReference type="Proteomes" id="UP000260758">
    <property type="component" value="Unassembled WGS sequence"/>
</dbReference>
<gene>
    <name evidence="1" type="ORF">DXB99_01835</name>
</gene>
<reference evidence="1 2" key="1">
    <citation type="submission" date="2018-08" db="EMBL/GenBank/DDBJ databases">
        <title>A genome reference for cultivated species of the human gut microbiota.</title>
        <authorList>
            <person name="Zou Y."/>
            <person name="Xue W."/>
            <person name="Luo G."/>
        </authorList>
    </citation>
    <scope>NUCLEOTIDE SEQUENCE [LARGE SCALE GENOMIC DNA]</scope>
    <source>
        <strain evidence="1 2">OM07-13</strain>
    </source>
</reference>
<evidence type="ECO:0000313" key="1">
    <source>
        <dbReference type="EMBL" id="RGM75298.1"/>
    </source>
</evidence>
<dbReference type="RefSeq" id="WP_117718056.1">
    <property type="nucleotide sequence ID" value="NZ_CP143947.1"/>
</dbReference>
<protein>
    <submittedName>
        <fullName evidence="1">Uncharacterized protein</fullName>
    </submittedName>
</protein>